<name>F3L112_9GAMM</name>
<dbReference type="EMBL" id="AEIG01000026">
    <property type="protein sequence ID" value="EGG29957.1"/>
    <property type="molecule type" value="Genomic_DNA"/>
</dbReference>
<keyword evidence="11" id="KW-1185">Reference proteome</keyword>
<evidence type="ECO:0000313" key="11">
    <source>
        <dbReference type="Proteomes" id="UP000005615"/>
    </source>
</evidence>
<accession>F3L112</accession>
<dbReference type="SUPFAM" id="SSF89392">
    <property type="entry name" value="Prokaryotic lipoproteins and lipoprotein localization factors"/>
    <property type="match status" value="1"/>
</dbReference>
<evidence type="ECO:0000256" key="1">
    <source>
        <dbReference type="ARBA" id="ARBA00004418"/>
    </source>
</evidence>
<organism evidence="10 11">
    <name type="scientific">Aequoribacter fuscus</name>
    <dbReference type="NCBI Taxonomy" id="2518989"/>
    <lineage>
        <taxon>Bacteria</taxon>
        <taxon>Pseudomonadati</taxon>
        <taxon>Pseudomonadota</taxon>
        <taxon>Gammaproteobacteria</taxon>
        <taxon>Cellvibrionales</taxon>
        <taxon>Halieaceae</taxon>
        <taxon>Aequoribacter</taxon>
    </lineage>
</organism>
<dbReference type="PANTHER" id="PTHR35869">
    <property type="entry name" value="OUTER-MEMBRANE LIPOPROTEIN CARRIER PROTEIN"/>
    <property type="match status" value="1"/>
</dbReference>
<evidence type="ECO:0000256" key="3">
    <source>
        <dbReference type="ARBA" id="ARBA00011245"/>
    </source>
</evidence>
<comment type="similarity">
    <text evidence="2">Belongs to the LolA family.</text>
</comment>
<dbReference type="InterPro" id="IPR004564">
    <property type="entry name" value="OM_lipoprot_carrier_LolA-like"/>
</dbReference>
<evidence type="ECO:0000256" key="7">
    <source>
        <dbReference type="ARBA" id="ARBA00022764"/>
    </source>
</evidence>
<dbReference type="RefSeq" id="WP_009575394.1">
    <property type="nucleotide sequence ID" value="NZ_AEIG01000026.1"/>
</dbReference>
<dbReference type="OrthoDB" id="9787361at2"/>
<evidence type="ECO:0000256" key="5">
    <source>
        <dbReference type="ARBA" id="ARBA00022448"/>
    </source>
</evidence>
<comment type="caution">
    <text evidence="10">The sequence shown here is derived from an EMBL/GenBank/DDBJ whole genome shotgun (WGS) entry which is preliminary data.</text>
</comment>
<gene>
    <name evidence="10" type="ORF">IMCC3088_1104</name>
</gene>
<dbReference type="AlphaFoldDB" id="F3L112"/>
<reference evidence="10 11" key="1">
    <citation type="journal article" date="2011" name="J. Bacteriol.">
        <title>Genome sequence of strain IMCC3088, a proteorhodopsin-containing marine bacterium belonging to the OM60/NOR5 clade.</title>
        <authorList>
            <person name="Jang Y."/>
            <person name="Oh H.M."/>
            <person name="Kang I."/>
            <person name="Lee K."/>
            <person name="Yang S.J."/>
            <person name="Cho J.C."/>
        </authorList>
    </citation>
    <scope>NUCLEOTIDE SEQUENCE [LARGE SCALE GENOMIC DNA]</scope>
    <source>
        <strain evidence="10 11">IMCC3088</strain>
    </source>
</reference>
<dbReference type="GO" id="GO:0042597">
    <property type="term" value="C:periplasmic space"/>
    <property type="evidence" value="ECO:0007669"/>
    <property type="project" value="UniProtKB-SubCell"/>
</dbReference>
<dbReference type="PANTHER" id="PTHR35869:SF1">
    <property type="entry name" value="OUTER-MEMBRANE LIPOPROTEIN CARRIER PROTEIN"/>
    <property type="match status" value="1"/>
</dbReference>
<comment type="subcellular location">
    <subcellularLocation>
        <location evidence="1">Periplasm</location>
    </subcellularLocation>
</comment>
<keyword evidence="7" id="KW-0574">Periplasm</keyword>
<dbReference type="InterPro" id="IPR018323">
    <property type="entry name" value="OM_lipoprot_carrier_LolA_Pbac"/>
</dbReference>
<keyword evidence="5" id="KW-0813">Transport</keyword>
<comment type="subunit">
    <text evidence="3">Monomer.</text>
</comment>
<proteinExistence type="inferred from homology"/>
<dbReference type="GO" id="GO:0042953">
    <property type="term" value="P:lipoprotein transport"/>
    <property type="evidence" value="ECO:0007669"/>
    <property type="project" value="InterPro"/>
</dbReference>
<keyword evidence="6" id="KW-0732">Signal</keyword>
<dbReference type="Proteomes" id="UP000005615">
    <property type="component" value="Unassembled WGS sequence"/>
</dbReference>
<evidence type="ECO:0000256" key="6">
    <source>
        <dbReference type="ARBA" id="ARBA00022729"/>
    </source>
</evidence>
<dbReference type="CDD" id="cd16325">
    <property type="entry name" value="LolA"/>
    <property type="match status" value="1"/>
</dbReference>
<evidence type="ECO:0000313" key="10">
    <source>
        <dbReference type="EMBL" id="EGG29957.1"/>
    </source>
</evidence>
<keyword evidence="9" id="KW-0143">Chaperone</keyword>
<protein>
    <recommendedName>
        <fullName evidence="4">Outer-membrane lipoprotein carrier protein</fullName>
    </recommendedName>
</protein>
<sequence length="197" mass="22215">MHLRLITATMLYLFITSTSAASESVFDRWLSWDGLSASFTQFEYDVNGTLIRTSEGDLILQRPNYALWEVQTPDPQTFYATAIGVWHYDPWLEVATFHSNESSGDQATLALFSGNKSVLEQRYAVTETDDQLSLAPRDSDSQIQAIRIALTREGYPRSIEIHTSLGHRSLIEIVNTKPGHFPEDVFTFNPPPGTEIQ</sequence>
<dbReference type="Gene3D" id="2.50.20.10">
    <property type="entry name" value="Lipoprotein localisation LolA/LolB/LppX"/>
    <property type="match status" value="1"/>
</dbReference>
<keyword evidence="8" id="KW-0653">Protein transport</keyword>
<dbReference type="STRING" id="2518989.IMCC3088_1104"/>
<keyword evidence="10" id="KW-0449">Lipoprotein</keyword>
<evidence type="ECO:0000256" key="9">
    <source>
        <dbReference type="ARBA" id="ARBA00023186"/>
    </source>
</evidence>
<dbReference type="eggNOG" id="COG2834">
    <property type="taxonomic scope" value="Bacteria"/>
</dbReference>
<dbReference type="NCBIfam" id="TIGR00547">
    <property type="entry name" value="lolA"/>
    <property type="match status" value="1"/>
</dbReference>
<dbReference type="InterPro" id="IPR029046">
    <property type="entry name" value="LolA/LolB/LppX"/>
</dbReference>
<evidence type="ECO:0000256" key="4">
    <source>
        <dbReference type="ARBA" id="ARBA00014035"/>
    </source>
</evidence>
<dbReference type="Pfam" id="PF03548">
    <property type="entry name" value="LolA"/>
    <property type="match status" value="1"/>
</dbReference>
<evidence type="ECO:0000256" key="2">
    <source>
        <dbReference type="ARBA" id="ARBA00007615"/>
    </source>
</evidence>
<evidence type="ECO:0000256" key="8">
    <source>
        <dbReference type="ARBA" id="ARBA00022927"/>
    </source>
</evidence>